<feature type="transmembrane region" description="Helical" evidence="1">
    <location>
        <begin position="12"/>
        <end position="32"/>
    </location>
</feature>
<keyword evidence="3" id="KW-1185">Reference proteome</keyword>
<evidence type="ECO:0000313" key="3">
    <source>
        <dbReference type="Proteomes" id="UP000192923"/>
    </source>
</evidence>
<dbReference type="RefSeq" id="WP_085214949.1">
    <property type="nucleotide sequence ID" value="NZ_FXAM01000001.1"/>
</dbReference>
<dbReference type="EMBL" id="FXAM01000001">
    <property type="protein sequence ID" value="SMF96135.1"/>
    <property type="molecule type" value="Genomic_DNA"/>
</dbReference>
<evidence type="ECO:0000313" key="2">
    <source>
        <dbReference type="EMBL" id="SMF96135.1"/>
    </source>
</evidence>
<dbReference type="Proteomes" id="UP000192923">
    <property type="component" value="Unassembled WGS sequence"/>
</dbReference>
<sequence>MSPEIIQAVNPTLWAQFGPLGLVCLALFLFLWKILADHRAALSAMENRHLLERQEMRKAEDRRTEQMLAVQRETNAALNALTVEIGHANERWRRYDLEPEPERYPRAAGARP</sequence>
<protein>
    <submittedName>
        <fullName evidence="2">Uncharacterized protein</fullName>
    </submittedName>
</protein>
<accession>A0A1Y6D8M0</accession>
<evidence type="ECO:0000256" key="1">
    <source>
        <dbReference type="SAM" id="Phobius"/>
    </source>
</evidence>
<proteinExistence type="predicted"/>
<keyword evidence="1" id="KW-0812">Transmembrane</keyword>
<name>A0A1Y6D8M0_9GAMM</name>
<gene>
    <name evidence="2" type="ORF">SAMN02949497_3519</name>
</gene>
<reference evidence="2 3" key="1">
    <citation type="submission" date="2016-12" db="EMBL/GenBank/DDBJ databases">
        <authorList>
            <person name="Song W.-J."/>
            <person name="Kurnit D.M."/>
        </authorList>
    </citation>
    <scope>NUCLEOTIDE SEQUENCE [LARGE SCALE GENOMIC DNA]</scope>
    <source>
        <strain evidence="2 3">175</strain>
    </source>
</reference>
<dbReference type="STRING" id="1760988.SAMN02949497_3519"/>
<keyword evidence="1" id="KW-0472">Membrane</keyword>
<organism evidence="2 3">
    <name type="scientific">Methylomagnum ishizawai</name>
    <dbReference type="NCBI Taxonomy" id="1760988"/>
    <lineage>
        <taxon>Bacteria</taxon>
        <taxon>Pseudomonadati</taxon>
        <taxon>Pseudomonadota</taxon>
        <taxon>Gammaproteobacteria</taxon>
        <taxon>Methylococcales</taxon>
        <taxon>Methylococcaceae</taxon>
        <taxon>Methylomagnum</taxon>
    </lineage>
</organism>
<dbReference type="AlphaFoldDB" id="A0A1Y6D8M0"/>
<keyword evidence="1" id="KW-1133">Transmembrane helix</keyword>